<dbReference type="PANTHER" id="PTHR19303:SF69">
    <property type="entry name" value="MAJOR CENTROMERE AUTOANTIGEN B"/>
    <property type="match status" value="1"/>
</dbReference>
<evidence type="ECO:0000313" key="4">
    <source>
        <dbReference type="EMBL" id="KAH7943183.1"/>
    </source>
</evidence>
<evidence type="ECO:0000313" key="5">
    <source>
        <dbReference type="Proteomes" id="UP000821837"/>
    </source>
</evidence>
<dbReference type="GO" id="GO:0005634">
    <property type="term" value="C:nucleus"/>
    <property type="evidence" value="ECO:0007669"/>
    <property type="project" value="UniProtKB-SubCell"/>
</dbReference>
<feature type="region of interest" description="Disordered" evidence="2">
    <location>
        <begin position="187"/>
        <end position="208"/>
    </location>
</feature>
<dbReference type="VEuPathDB" id="VectorBase:RSAN_038748"/>
<name>A0A9D4PIJ2_RHISA</name>
<comment type="caution">
    <text evidence="4">The sequence shown here is derived from an EMBL/GenBank/DDBJ whole genome shotgun (WGS) entry which is preliminary data.</text>
</comment>
<dbReference type="AlphaFoldDB" id="A0A9D4PIJ2"/>
<dbReference type="GO" id="GO:0003677">
    <property type="term" value="F:DNA binding"/>
    <property type="evidence" value="ECO:0007669"/>
    <property type="project" value="InterPro"/>
</dbReference>
<keyword evidence="5" id="KW-1185">Reference proteome</keyword>
<comment type="subcellular location">
    <subcellularLocation>
        <location evidence="1">Nucleus</location>
    </subcellularLocation>
</comment>
<dbReference type="InterPro" id="IPR007889">
    <property type="entry name" value="HTH_Psq"/>
</dbReference>
<sequence>MSRKRKALSFKEKLDILKKVDEDPRRKRIDIVKELGLAPSTLSTILGQRHEITRNVQRFSANVKEAKRAHYVKVEEALLTWFREVTAAGVNVDGQLLREKGSDIALSLGINLLDALHFIATAWDRVTPTTIANCFGKCGVLESAATASPESEDNIEEWEQLGLDCSADDFATCGLRTIDEIVNEAAPSHPEMASSDDDDDCSSSEQPPSTAEIMHALDIMRRSVASERVRESTSAQFFTFQASLMVDLAKKKVQKDIRYFFSRK</sequence>
<protein>
    <recommendedName>
        <fullName evidence="3">HTH psq-type domain-containing protein</fullName>
    </recommendedName>
</protein>
<evidence type="ECO:0000259" key="3">
    <source>
        <dbReference type="Pfam" id="PF04218"/>
    </source>
</evidence>
<feature type="domain" description="HTH psq-type" evidence="3">
    <location>
        <begin position="3"/>
        <end position="52"/>
    </location>
</feature>
<proteinExistence type="predicted"/>
<dbReference type="EMBL" id="JABSTV010001253">
    <property type="protein sequence ID" value="KAH7943183.1"/>
    <property type="molecule type" value="Genomic_DNA"/>
</dbReference>
<dbReference type="InterPro" id="IPR009057">
    <property type="entry name" value="Homeodomain-like_sf"/>
</dbReference>
<dbReference type="InterPro" id="IPR050863">
    <property type="entry name" value="CenT-Element_Derived"/>
</dbReference>
<reference evidence="4" key="2">
    <citation type="submission" date="2021-09" db="EMBL/GenBank/DDBJ databases">
        <authorList>
            <person name="Jia N."/>
            <person name="Wang J."/>
            <person name="Shi W."/>
            <person name="Du L."/>
            <person name="Sun Y."/>
            <person name="Zhan W."/>
            <person name="Jiang J."/>
            <person name="Wang Q."/>
            <person name="Zhang B."/>
            <person name="Ji P."/>
            <person name="Sakyi L.B."/>
            <person name="Cui X."/>
            <person name="Yuan T."/>
            <person name="Jiang B."/>
            <person name="Yang W."/>
            <person name="Lam T.T.-Y."/>
            <person name="Chang Q."/>
            <person name="Ding S."/>
            <person name="Wang X."/>
            <person name="Zhu J."/>
            <person name="Ruan X."/>
            <person name="Zhao L."/>
            <person name="Wei J."/>
            <person name="Que T."/>
            <person name="Du C."/>
            <person name="Cheng J."/>
            <person name="Dai P."/>
            <person name="Han X."/>
            <person name="Huang E."/>
            <person name="Gao Y."/>
            <person name="Liu J."/>
            <person name="Shao H."/>
            <person name="Ye R."/>
            <person name="Li L."/>
            <person name="Wei W."/>
            <person name="Wang X."/>
            <person name="Wang C."/>
            <person name="Huo Q."/>
            <person name="Li W."/>
            <person name="Guo W."/>
            <person name="Chen H."/>
            <person name="Chen S."/>
            <person name="Zhou L."/>
            <person name="Zhou L."/>
            <person name="Ni X."/>
            <person name="Tian J."/>
            <person name="Zhou Y."/>
            <person name="Sheng Y."/>
            <person name="Liu T."/>
            <person name="Pan Y."/>
            <person name="Xia L."/>
            <person name="Li J."/>
            <person name="Zhao F."/>
            <person name="Cao W."/>
        </authorList>
    </citation>
    <scope>NUCLEOTIDE SEQUENCE</scope>
    <source>
        <strain evidence="4">Rsan-2018</strain>
        <tissue evidence="4">Larvae</tissue>
    </source>
</reference>
<dbReference type="Gene3D" id="1.10.10.60">
    <property type="entry name" value="Homeodomain-like"/>
    <property type="match status" value="2"/>
</dbReference>
<dbReference type="Proteomes" id="UP000821837">
    <property type="component" value="Unassembled WGS sequence"/>
</dbReference>
<dbReference type="PANTHER" id="PTHR19303">
    <property type="entry name" value="TRANSPOSON"/>
    <property type="match status" value="1"/>
</dbReference>
<organism evidence="4 5">
    <name type="scientific">Rhipicephalus sanguineus</name>
    <name type="common">Brown dog tick</name>
    <name type="synonym">Ixodes sanguineus</name>
    <dbReference type="NCBI Taxonomy" id="34632"/>
    <lineage>
        <taxon>Eukaryota</taxon>
        <taxon>Metazoa</taxon>
        <taxon>Ecdysozoa</taxon>
        <taxon>Arthropoda</taxon>
        <taxon>Chelicerata</taxon>
        <taxon>Arachnida</taxon>
        <taxon>Acari</taxon>
        <taxon>Parasitiformes</taxon>
        <taxon>Ixodida</taxon>
        <taxon>Ixodoidea</taxon>
        <taxon>Ixodidae</taxon>
        <taxon>Rhipicephalinae</taxon>
        <taxon>Rhipicephalus</taxon>
        <taxon>Rhipicephalus</taxon>
    </lineage>
</organism>
<evidence type="ECO:0000256" key="2">
    <source>
        <dbReference type="SAM" id="MobiDB-lite"/>
    </source>
</evidence>
<dbReference type="SUPFAM" id="SSF46689">
    <property type="entry name" value="Homeodomain-like"/>
    <property type="match status" value="1"/>
</dbReference>
<accession>A0A9D4PIJ2</accession>
<dbReference type="Pfam" id="PF04218">
    <property type="entry name" value="CENP-B_N"/>
    <property type="match status" value="1"/>
</dbReference>
<evidence type="ECO:0000256" key="1">
    <source>
        <dbReference type="ARBA" id="ARBA00004123"/>
    </source>
</evidence>
<gene>
    <name evidence="4" type="ORF">HPB52_006228</name>
</gene>
<reference evidence="4" key="1">
    <citation type="journal article" date="2020" name="Cell">
        <title>Large-Scale Comparative Analyses of Tick Genomes Elucidate Their Genetic Diversity and Vector Capacities.</title>
        <authorList>
            <consortium name="Tick Genome and Microbiome Consortium (TIGMIC)"/>
            <person name="Jia N."/>
            <person name="Wang J."/>
            <person name="Shi W."/>
            <person name="Du L."/>
            <person name="Sun Y."/>
            <person name="Zhan W."/>
            <person name="Jiang J.F."/>
            <person name="Wang Q."/>
            <person name="Zhang B."/>
            <person name="Ji P."/>
            <person name="Bell-Sakyi L."/>
            <person name="Cui X.M."/>
            <person name="Yuan T.T."/>
            <person name="Jiang B.G."/>
            <person name="Yang W.F."/>
            <person name="Lam T.T."/>
            <person name="Chang Q.C."/>
            <person name="Ding S.J."/>
            <person name="Wang X.J."/>
            <person name="Zhu J.G."/>
            <person name="Ruan X.D."/>
            <person name="Zhao L."/>
            <person name="Wei J.T."/>
            <person name="Ye R.Z."/>
            <person name="Que T.C."/>
            <person name="Du C.H."/>
            <person name="Zhou Y.H."/>
            <person name="Cheng J.X."/>
            <person name="Dai P.F."/>
            <person name="Guo W.B."/>
            <person name="Han X.H."/>
            <person name="Huang E.J."/>
            <person name="Li L.F."/>
            <person name="Wei W."/>
            <person name="Gao Y.C."/>
            <person name="Liu J.Z."/>
            <person name="Shao H.Z."/>
            <person name="Wang X."/>
            <person name="Wang C.C."/>
            <person name="Yang T.C."/>
            <person name="Huo Q.B."/>
            <person name="Li W."/>
            <person name="Chen H.Y."/>
            <person name="Chen S.E."/>
            <person name="Zhou L.G."/>
            <person name="Ni X.B."/>
            <person name="Tian J.H."/>
            <person name="Sheng Y."/>
            <person name="Liu T."/>
            <person name="Pan Y.S."/>
            <person name="Xia L.Y."/>
            <person name="Li J."/>
            <person name="Zhao F."/>
            <person name="Cao W.C."/>
        </authorList>
    </citation>
    <scope>NUCLEOTIDE SEQUENCE</scope>
    <source>
        <strain evidence="4">Rsan-2018</strain>
    </source>
</reference>